<evidence type="ECO:0000313" key="1">
    <source>
        <dbReference type="EMBL" id="KAF9067344.1"/>
    </source>
</evidence>
<keyword evidence="2" id="KW-1185">Reference proteome</keyword>
<proteinExistence type="predicted"/>
<protein>
    <submittedName>
        <fullName evidence="1">Uncharacterized protein</fullName>
    </submittedName>
</protein>
<accession>A0A9P5PQ46</accession>
<dbReference type="Proteomes" id="UP000772434">
    <property type="component" value="Unassembled WGS sequence"/>
</dbReference>
<evidence type="ECO:0000313" key="2">
    <source>
        <dbReference type="Proteomes" id="UP000772434"/>
    </source>
</evidence>
<name>A0A9P5PQ46_9AGAR</name>
<gene>
    <name evidence="1" type="ORF">BDP27DRAFT_925015</name>
</gene>
<organism evidence="1 2">
    <name type="scientific">Rhodocollybia butyracea</name>
    <dbReference type="NCBI Taxonomy" id="206335"/>
    <lineage>
        <taxon>Eukaryota</taxon>
        <taxon>Fungi</taxon>
        <taxon>Dikarya</taxon>
        <taxon>Basidiomycota</taxon>
        <taxon>Agaricomycotina</taxon>
        <taxon>Agaricomycetes</taxon>
        <taxon>Agaricomycetidae</taxon>
        <taxon>Agaricales</taxon>
        <taxon>Marasmiineae</taxon>
        <taxon>Omphalotaceae</taxon>
        <taxon>Rhodocollybia</taxon>
    </lineage>
</organism>
<sequence>MFQHIAEVGASAITWDESTGRVCIAMQKNMKFLILDVRRDLPQTIDSLTGAGCRR</sequence>
<reference evidence="1" key="1">
    <citation type="submission" date="2020-11" db="EMBL/GenBank/DDBJ databases">
        <authorList>
            <consortium name="DOE Joint Genome Institute"/>
            <person name="Ahrendt S."/>
            <person name="Riley R."/>
            <person name="Andreopoulos W."/>
            <person name="Labutti K."/>
            <person name="Pangilinan J."/>
            <person name="Ruiz-Duenas F.J."/>
            <person name="Barrasa J.M."/>
            <person name="Sanchez-Garcia M."/>
            <person name="Camarero S."/>
            <person name="Miyauchi S."/>
            <person name="Serrano A."/>
            <person name="Linde D."/>
            <person name="Babiker R."/>
            <person name="Drula E."/>
            <person name="Ayuso-Fernandez I."/>
            <person name="Pacheco R."/>
            <person name="Padilla G."/>
            <person name="Ferreira P."/>
            <person name="Barriuso J."/>
            <person name="Kellner H."/>
            <person name="Castanera R."/>
            <person name="Alfaro M."/>
            <person name="Ramirez L."/>
            <person name="Pisabarro A.G."/>
            <person name="Kuo A."/>
            <person name="Tritt A."/>
            <person name="Lipzen A."/>
            <person name="He G."/>
            <person name="Yan M."/>
            <person name="Ng V."/>
            <person name="Cullen D."/>
            <person name="Martin F."/>
            <person name="Rosso M.-N."/>
            <person name="Henrissat B."/>
            <person name="Hibbett D."/>
            <person name="Martinez A.T."/>
            <person name="Grigoriev I.V."/>
        </authorList>
    </citation>
    <scope>NUCLEOTIDE SEQUENCE</scope>
    <source>
        <strain evidence="1">AH 40177</strain>
    </source>
</reference>
<comment type="caution">
    <text evidence="1">The sequence shown here is derived from an EMBL/GenBank/DDBJ whole genome shotgun (WGS) entry which is preliminary data.</text>
</comment>
<dbReference type="AlphaFoldDB" id="A0A9P5PQ46"/>
<dbReference type="EMBL" id="JADNRY010000075">
    <property type="protein sequence ID" value="KAF9067344.1"/>
    <property type="molecule type" value="Genomic_DNA"/>
</dbReference>
<dbReference type="OrthoDB" id="3219396at2759"/>